<dbReference type="GO" id="GO:0008295">
    <property type="term" value="P:spermidine biosynthetic process"/>
    <property type="evidence" value="ECO:0007669"/>
    <property type="project" value="UniProtKB-UniRule"/>
</dbReference>
<feature type="binding site" evidence="4">
    <location>
        <position position="243"/>
    </location>
    <ligand>
        <name>S-methyl-5'-thioadenosine</name>
        <dbReference type="ChEBI" id="CHEBI:17509"/>
    </ligand>
</feature>
<evidence type="ECO:0000313" key="7">
    <source>
        <dbReference type="EMBL" id="MBM7556693.1"/>
    </source>
</evidence>
<feature type="binding site" evidence="4">
    <location>
        <position position="317"/>
    </location>
    <ligand>
        <name>S-methyl-5'-thioadenosine</name>
        <dbReference type="ChEBI" id="CHEBI:17509"/>
    </ligand>
</feature>
<keyword evidence="4" id="KW-1133">Transmembrane helix</keyword>
<dbReference type="CDD" id="cd02440">
    <property type="entry name" value="AdoMet_MTases"/>
    <property type="match status" value="1"/>
</dbReference>
<feature type="binding site" evidence="4">
    <location>
        <position position="297"/>
    </location>
    <ligand>
        <name>spermidine</name>
        <dbReference type="ChEBI" id="CHEBI:57834"/>
    </ligand>
</feature>
<dbReference type="InterPro" id="IPR036259">
    <property type="entry name" value="MFS_trans_sf"/>
</dbReference>
<dbReference type="NCBIfam" id="NF037959">
    <property type="entry name" value="MFS_SpdSyn"/>
    <property type="match status" value="1"/>
</dbReference>
<reference evidence="7" key="1">
    <citation type="submission" date="2021-01" db="EMBL/GenBank/DDBJ databases">
        <title>Genomic Encyclopedia of Type Strains, Phase IV (KMG-IV): sequencing the most valuable type-strain genomes for metagenomic binning, comparative biology and taxonomic classification.</title>
        <authorList>
            <person name="Goeker M."/>
        </authorList>
    </citation>
    <scope>NUCLEOTIDE SEQUENCE</scope>
    <source>
        <strain evidence="7">DSM 23230</strain>
    </source>
</reference>
<dbReference type="EC" id="2.5.1.16" evidence="4"/>
<dbReference type="HAMAP" id="MF_00198">
    <property type="entry name" value="Spermidine_synth"/>
    <property type="match status" value="1"/>
</dbReference>
<proteinExistence type="inferred from homology"/>
<dbReference type="PANTHER" id="PTHR43317">
    <property type="entry name" value="THERMOSPERMINE SYNTHASE ACAULIS5"/>
    <property type="match status" value="1"/>
</dbReference>
<name>A0A938XPA6_9FIRM</name>
<evidence type="ECO:0000256" key="1">
    <source>
        <dbReference type="ARBA" id="ARBA00007867"/>
    </source>
</evidence>
<sequence length="510" mass="58162">MEEKVKDIKTVLPLIFSTFFVAIASIVYELVIGGISSYLLGNSVWQFSITIGLFMTAMGVGSLLSKYITQELMTKFILIEIALGLIGGFAAVLLFTSFALSNSYKLVMYILILIIGSLTGLEIPLLTRLVRRYEDIKVVLANLMSIDYVGGLVGSILFPIILLPNLGFIMTSYLMGLLNLAVAVVIYFKYQEQFNRAKVILSLLIIAILALTYGTTQAQQTQNYLEQRLYRDKVVYSQQSKYQKIVITKDNQDLRMFLNGNIQFSSQDEYRYHESLVHPVMSLVKEHHQILVLGGGDGLVVKQLLQYPEVEKIDLVDLDRAVTTLAQHNKYLLAINDNALANKKVTIYNQDAYQFLEQSKEKYDVIISDLPDPNNESLNKLYTINFYNLAYNRLHSQGGLAVQSTSSYFAPRSFWTINQTIKNSYFNFVKPYHCYVPSFGDWGFNLALKGRKIKVGNINLKVNTKYLTEENLSTLFHFAKDVAKFKDQVQENTLIEPVLIGQYYREWENY</sequence>
<organism evidence="7 8">
    <name type="scientific">Halanaerobacter jeridensis</name>
    <dbReference type="NCBI Taxonomy" id="706427"/>
    <lineage>
        <taxon>Bacteria</taxon>
        <taxon>Bacillati</taxon>
        <taxon>Bacillota</taxon>
        <taxon>Clostridia</taxon>
        <taxon>Halanaerobiales</taxon>
        <taxon>Halobacteroidaceae</taxon>
        <taxon>Halanaerobacter</taxon>
    </lineage>
</organism>
<gene>
    <name evidence="4" type="primary">speE</name>
    <name evidence="7" type="ORF">JOC47_001544</name>
</gene>
<dbReference type="GO" id="GO:0005886">
    <property type="term" value="C:plasma membrane"/>
    <property type="evidence" value="ECO:0007669"/>
    <property type="project" value="UniProtKB-SubCell"/>
</dbReference>
<comment type="subcellular location">
    <subcellularLocation>
        <location evidence="4">Cell membrane</location>
        <topology evidence="4">Multi-pass membrane protein</topology>
    </subcellularLocation>
</comment>
<comment type="caution">
    <text evidence="7">The sequence shown here is derived from an EMBL/GenBank/DDBJ whole genome shotgun (WGS) entry which is preliminary data.</text>
</comment>
<accession>A0A938XPA6</accession>
<comment type="pathway">
    <text evidence="4">Amine and polyamine biosynthesis; spermidine biosynthesis; spermidine from putrescine: step 1/1.</text>
</comment>
<keyword evidence="8" id="KW-1185">Reference proteome</keyword>
<feature type="transmembrane region" description="Helical" evidence="4">
    <location>
        <begin position="199"/>
        <end position="216"/>
    </location>
</feature>
<dbReference type="GO" id="GO:0010487">
    <property type="term" value="F:thermospermine synthase activity"/>
    <property type="evidence" value="ECO:0007669"/>
    <property type="project" value="UniProtKB-ARBA"/>
</dbReference>
<keyword evidence="4" id="KW-0812">Transmembrane</keyword>
<evidence type="ECO:0000313" key="8">
    <source>
        <dbReference type="Proteomes" id="UP000774000"/>
    </source>
</evidence>
<dbReference type="Pfam" id="PF01564">
    <property type="entry name" value="Spermine_synth"/>
    <property type="match status" value="1"/>
</dbReference>
<feature type="transmembrane region" description="Helical" evidence="4">
    <location>
        <begin position="138"/>
        <end position="162"/>
    </location>
</feature>
<dbReference type="Gene3D" id="1.20.1250.20">
    <property type="entry name" value="MFS general substrate transporter like domains"/>
    <property type="match status" value="1"/>
</dbReference>
<evidence type="ECO:0000256" key="3">
    <source>
        <dbReference type="ARBA" id="ARBA00023115"/>
    </source>
</evidence>
<dbReference type="EMBL" id="JAFBDQ010000006">
    <property type="protein sequence ID" value="MBM7556693.1"/>
    <property type="molecule type" value="Genomic_DNA"/>
</dbReference>
<keyword evidence="3 4" id="KW-0620">Polyamine biosynthesis</keyword>
<protein>
    <recommendedName>
        <fullName evidence="4">Polyamine aminopropyltransferase</fullName>
    </recommendedName>
    <alternativeName>
        <fullName evidence="4">Putrescine aminopropyltransferase</fullName>
        <shortName evidence="4">PAPT</shortName>
    </alternativeName>
    <alternativeName>
        <fullName evidence="4">Spermidine synthase</fullName>
        <shortName evidence="4">SPDS</shortName>
        <shortName evidence="4">SPDSY</shortName>
        <ecNumber evidence="4">2.5.1.16</ecNumber>
    </alternativeName>
</protein>
<dbReference type="InterPro" id="IPR029063">
    <property type="entry name" value="SAM-dependent_MTases_sf"/>
</dbReference>
<feature type="transmembrane region" description="Helical" evidence="4">
    <location>
        <begin position="44"/>
        <end position="64"/>
    </location>
</feature>
<keyword evidence="2 4" id="KW-0808">Transferase</keyword>
<feature type="transmembrane region" description="Helical" evidence="4">
    <location>
        <begin position="106"/>
        <end position="126"/>
    </location>
</feature>
<dbReference type="SUPFAM" id="SSF103473">
    <property type="entry name" value="MFS general substrate transporter"/>
    <property type="match status" value="1"/>
</dbReference>
<feature type="binding site" evidence="4">
    <location>
        <position position="273"/>
    </location>
    <ligand>
        <name>spermidine</name>
        <dbReference type="ChEBI" id="CHEBI:57834"/>
    </ligand>
</feature>
<feature type="active site" description="Proton acceptor" evidence="4 5">
    <location>
        <position position="369"/>
    </location>
</feature>
<feature type="transmembrane region" description="Helical" evidence="4">
    <location>
        <begin position="168"/>
        <end position="187"/>
    </location>
</feature>
<comment type="function">
    <text evidence="4">Catalyzes the irreversible transfer of a propylamine group from the amino donor S-adenosylmethioninamine (decarboxy-AdoMet) to putrescine (1,4-diaminobutane) to yield spermidine.</text>
</comment>
<evidence type="ECO:0000256" key="4">
    <source>
        <dbReference type="HAMAP-Rule" id="MF_00198"/>
    </source>
</evidence>
<dbReference type="Proteomes" id="UP000774000">
    <property type="component" value="Unassembled WGS sequence"/>
</dbReference>
<dbReference type="GO" id="GO:0004766">
    <property type="term" value="F:spermidine synthase activity"/>
    <property type="evidence" value="ECO:0007669"/>
    <property type="project" value="UniProtKB-UniRule"/>
</dbReference>
<feature type="transmembrane region" description="Helical" evidence="4">
    <location>
        <begin position="76"/>
        <end position="100"/>
    </location>
</feature>
<evidence type="ECO:0000259" key="6">
    <source>
        <dbReference type="PROSITE" id="PS51006"/>
    </source>
</evidence>
<comment type="subunit">
    <text evidence="4">Homodimer or homotetramer.</text>
</comment>
<dbReference type="PROSITE" id="PS51006">
    <property type="entry name" value="PABS_2"/>
    <property type="match status" value="1"/>
</dbReference>
<comment type="similarity">
    <text evidence="1 4">Belongs to the spermidine/spermine synthase family.</text>
</comment>
<feature type="binding site" evidence="4">
    <location>
        <begin position="351"/>
        <end position="352"/>
    </location>
    <ligand>
        <name>S-methyl-5'-thioadenosine</name>
        <dbReference type="ChEBI" id="CHEBI:17509"/>
    </ligand>
</feature>
<keyword evidence="4" id="KW-0745">Spermidine biosynthesis</keyword>
<feature type="transmembrane region" description="Helical" evidence="4">
    <location>
        <begin position="12"/>
        <end position="32"/>
    </location>
</feature>
<keyword evidence="4" id="KW-1003">Cell membrane</keyword>
<comment type="caution">
    <text evidence="4">Lacks conserved residue(s) required for the propagation of feature annotation.</text>
</comment>
<dbReference type="InterPro" id="IPR001045">
    <property type="entry name" value="Spermi_synthase"/>
</dbReference>
<dbReference type="PANTHER" id="PTHR43317:SF1">
    <property type="entry name" value="THERMOSPERMINE SYNTHASE ACAULIS5"/>
    <property type="match status" value="1"/>
</dbReference>
<feature type="domain" description="PABS" evidence="6">
    <location>
        <begin position="215"/>
        <end position="449"/>
    </location>
</feature>
<dbReference type="SUPFAM" id="SSF53335">
    <property type="entry name" value="S-adenosyl-L-methionine-dependent methyltransferases"/>
    <property type="match status" value="1"/>
</dbReference>
<evidence type="ECO:0000256" key="5">
    <source>
        <dbReference type="PROSITE-ProRule" id="PRU00354"/>
    </source>
</evidence>
<dbReference type="AlphaFoldDB" id="A0A938XPA6"/>
<dbReference type="Gene3D" id="3.40.50.150">
    <property type="entry name" value="Vaccinia Virus protein VP39"/>
    <property type="match status" value="1"/>
</dbReference>
<dbReference type="FunFam" id="3.40.50.150:FF:000088">
    <property type="entry name" value="Polyamine aminopropyltransferase"/>
    <property type="match status" value="1"/>
</dbReference>
<dbReference type="NCBIfam" id="NF002956">
    <property type="entry name" value="PRK03612.1"/>
    <property type="match status" value="1"/>
</dbReference>
<evidence type="ECO:0000256" key="2">
    <source>
        <dbReference type="ARBA" id="ARBA00022679"/>
    </source>
</evidence>
<comment type="catalytic activity">
    <reaction evidence="4">
        <text>S-adenosyl 3-(methylsulfanyl)propylamine + putrescine = S-methyl-5'-thioadenosine + spermidine + H(+)</text>
        <dbReference type="Rhea" id="RHEA:12721"/>
        <dbReference type="ChEBI" id="CHEBI:15378"/>
        <dbReference type="ChEBI" id="CHEBI:17509"/>
        <dbReference type="ChEBI" id="CHEBI:57443"/>
        <dbReference type="ChEBI" id="CHEBI:57834"/>
        <dbReference type="ChEBI" id="CHEBI:326268"/>
        <dbReference type="EC" id="2.5.1.16"/>
    </reaction>
</comment>
<dbReference type="RefSeq" id="WP_239550982.1">
    <property type="nucleotide sequence ID" value="NZ_JAFBDQ010000006.1"/>
</dbReference>
<keyword evidence="4" id="KW-0472">Membrane</keyword>
<dbReference type="InterPro" id="IPR030374">
    <property type="entry name" value="PABS"/>
</dbReference>